<comment type="subcellular location">
    <subcellularLocation>
        <location evidence="2 7">Cytoplasm</location>
    </subcellularLocation>
</comment>
<dbReference type="Pfam" id="PF03095">
    <property type="entry name" value="PTPA"/>
    <property type="match status" value="1"/>
</dbReference>
<dbReference type="GO" id="GO:0005737">
    <property type="term" value="C:cytoplasm"/>
    <property type="evidence" value="ECO:0007669"/>
    <property type="project" value="UniProtKB-SubCell"/>
</dbReference>
<keyword evidence="5 7" id="KW-0697">Rotamase</keyword>
<dbReference type="Proteomes" id="UP000318582">
    <property type="component" value="Unassembled WGS sequence"/>
</dbReference>
<dbReference type="GO" id="GO:0000159">
    <property type="term" value="C:protein phosphatase type 2A complex"/>
    <property type="evidence" value="ECO:0007669"/>
    <property type="project" value="TreeGrafter"/>
</dbReference>
<dbReference type="STRING" id="109895.A0A507EFN9"/>
<reference evidence="8 9" key="1">
    <citation type="journal article" date="2019" name="Sci. Rep.">
        <title>Comparative genomics of chytrid fungi reveal insights into the obligate biotrophic and pathogenic lifestyle of Synchytrium endobioticum.</title>
        <authorList>
            <person name="van de Vossenberg B.T.L.H."/>
            <person name="Warris S."/>
            <person name="Nguyen H.D.T."/>
            <person name="van Gent-Pelzer M.P.E."/>
            <person name="Joly D.L."/>
            <person name="van de Geest H.C."/>
            <person name="Bonants P.J.M."/>
            <person name="Smith D.S."/>
            <person name="Levesque C.A."/>
            <person name="van der Lee T.A.J."/>
        </authorList>
    </citation>
    <scope>NUCLEOTIDE SEQUENCE [LARGE SCALE GENOMIC DNA]</scope>
    <source>
        <strain evidence="8 9">CBS 809.83</strain>
    </source>
</reference>
<evidence type="ECO:0000256" key="1">
    <source>
        <dbReference type="ARBA" id="ARBA00000971"/>
    </source>
</evidence>
<dbReference type="SUPFAM" id="SSF140984">
    <property type="entry name" value="PTPA-like"/>
    <property type="match status" value="1"/>
</dbReference>
<dbReference type="GO" id="GO:0007052">
    <property type="term" value="P:mitotic spindle organization"/>
    <property type="evidence" value="ECO:0007669"/>
    <property type="project" value="TreeGrafter"/>
</dbReference>
<comment type="catalytic activity">
    <reaction evidence="1 7">
        <text>[protein]-peptidylproline (omega=180) = [protein]-peptidylproline (omega=0)</text>
        <dbReference type="Rhea" id="RHEA:16237"/>
        <dbReference type="Rhea" id="RHEA-COMP:10747"/>
        <dbReference type="Rhea" id="RHEA-COMP:10748"/>
        <dbReference type="ChEBI" id="CHEBI:83833"/>
        <dbReference type="ChEBI" id="CHEBI:83834"/>
        <dbReference type="EC" id="5.2.1.8"/>
    </reaction>
</comment>
<dbReference type="PANTHER" id="PTHR10012:SF0">
    <property type="entry name" value="SERINE_THREONINE-PROTEIN PHOSPHATASE 2A ACTIVATOR"/>
    <property type="match status" value="1"/>
</dbReference>
<evidence type="ECO:0000256" key="2">
    <source>
        <dbReference type="ARBA" id="ARBA00004496"/>
    </source>
</evidence>
<keyword evidence="9" id="KW-1185">Reference proteome</keyword>
<proteinExistence type="inferred from homology"/>
<dbReference type="EMBL" id="QEAQ01000001">
    <property type="protein sequence ID" value="TPX62953.1"/>
    <property type="molecule type" value="Genomic_DNA"/>
</dbReference>
<dbReference type="EC" id="5.2.1.8" evidence="7"/>
<dbReference type="GO" id="GO:0008160">
    <property type="term" value="F:protein tyrosine phosphatase activator activity"/>
    <property type="evidence" value="ECO:0007669"/>
    <property type="project" value="TreeGrafter"/>
</dbReference>
<evidence type="ECO:0000313" key="9">
    <source>
        <dbReference type="Proteomes" id="UP000318582"/>
    </source>
</evidence>
<accession>A0A507EFN9</accession>
<dbReference type="CDD" id="cd04087">
    <property type="entry name" value="PTPA"/>
    <property type="match status" value="1"/>
</dbReference>
<comment type="function">
    <text evidence="7">PPIases accelerate the folding of proteins. It catalyzes the cis-trans isomerization of proline imidic peptide bonds in oligopeptides.</text>
</comment>
<organism evidence="8 9">
    <name type="scientific">Powellomyces hirtus</name>
    <dbReference type="NCBI Taxonomy" id="109895"/>
    <lineage>
        <taxon>Eukaryota</taxon>
        <taxon>Fungi</taxon>
        <taxon>Fungi incertae sedis</taxon>
        <taxon>Chytridiomycota</taxon>
        <taxon>Chytridiomycota incertae sedis</taxon>
        <taxon>Chytridiomycetes</taxon>
        <taxon>Spizellomycetales</taxon>
        <taxon>Powellomycetaceae</taxon>
        <taxon>Powellomyces</taxon>
    </lineage>
</organism>
<dbReference type="GO" id="GO:0003755">
    <property type="term" value="F:peptidyl-prolyl cis-trans isomerase activity"/>
    <property type="evidence" value="ECO:0007669"/>
    <property type="project" value="UniProtKB-KW"/>
</dbReference>
<dbReference type="InterPro" id="IPR004327">
    <property type="entry name" value="Phstyr_phstse_ac"/>
</dbReference>
<dbReference type="PIRSF" id="PIRSF016325">
    <property type="entry name" value="Phstyr_phstse_ac"/>
    <property type="match status" value="1"/>
</dbReference>
<keyword evidence="4 7" id="KW-0963">Cytoplasm</keyword>
<evidence type="ECO:0000313" key="8">
    <source>
        <dbReference type="EMBL" id="TPX62953.1"/>
    </source>
</evidence>
<dbReference type="InterPro" id="IPR037218">
    <property type="entry name" value="PTPA_sf"/>
</dbReference>
<dbReference type="InterPro" id="IPR043170">
    <property type="entry name" value="PTPA_C_lid"/>
</dbReference>
<dbReference type="GO" id="GO:0005634">
    <property type="term" value="C:nucleus"/>
    <property type="evidence" value="ECO:0007669"/>
    <property type="project" value="TreeGrafter"/>
</dbReference>
<name>A0A507EFN9_9FUNG</name>
<evidence type="ECO:0000256" key="5">
    <source>
        <dbReference type="ARBA" id="ARBA00023110"/>
    </source>
</evidence>
<comment type="similarity">
    <text evidence="3 7">Belongs to the PTPA-type PPIase family.</text>
</comment>
<evidence type="ECO:0000256" key="3">
    <source>
        <dbReference type="ARBA" id="ARBA00011019"/>
    </source>
</evidence>
<dbReference type="AlphaFoldDB" id="A0A507EFN9"/>
<comment type="caution">
    <text evidence="8">The sequence shown here is derived from an EMBL/GenBank/DDBJ whole genome shotgun (WGS) entry which is preliminary data.</text>
</comment>
<sequence length="350" mass="39470">MPPPGQQHQRQAPQVSIPPFAHEEVHIPSDHQFEQPSKRITDQASLNTWLMSAAFQRLLTFCQKLNQAVQGKKVSDPCPLNETIERILAALSLLDSWIDDIPPQESPQRFGNKAFRTWFDRLEENADKITSDIFPTRSAAVPELAPYFTGSFGNQTRLDYGSGHELSFLAFLACLNILDAFEEEHAQALVTRVFVKYLDLVRRLQKVYTLEPAGSHGVWGLDDHQFLPYLFGSSQLIDHPRLKPKSVLQPDILAHFSNEYLYLAAIASIHEIKTGPFYEHSPILYDITAVPHWRKVNTGMLKMYVAEVLAKLPVVQHLPFGSLLPFDMPAEAGVFAGHPEPPQTQTQAQT</sequence>
<gene>
    <name evidence="8" type="ORF">PhCBS80983_g00224</name>
</gene>
<dbReference type="FunFam" id="1.20.120.1150:FF:000002">
    <property type="entry name" value="Serine/threonine-protein phosphatase 2A activator"/>
    <property type="match status" value="1"/>
</dbReference>
<protein>
    <recommendedName>
        <fullName evidence="7">Serine/threonine-protein phosphatase 2A activator</fullName>
        <ecNumber evidence="7">5.2.1.8</ecNumber>
    </recommendedName>
    <alternativeName>
        <fullName evidence="7">Phosphotyrosyl phosphatase activator</fullName>
    </alternativeName>
</protein>
<dbReference type="PANTHER" id="PTHR10012">
    <property type="entry name" value="SERINE/THREONINE-PROTEIN PHOSPHATASE 2A REGULATORY SUBUNIT B"/>
    <property type="match status" value="1"/>
</dbReference>
<evidence type="ECO:0000256" key="6">
    <source>
        <dbReference type="ARBA" id="ARBA00023235"/>
    </source>
</evidence>
<evidence type="ECO:0000256" key="7">
    <source>
        <dbReference type="RuleBase" id="RU361210"/>
    </source>
</evidence>
<dbReference type="Gene3D" id="1.20.120.1150">
    <property type="match status" value="1"/>
</dbReference>
<keyword evidence="6 7" id="KW-0413">Isomerase</keyword>
<evidence type="ECO:0000256" key="4">
    <source>
        <dbReference type="ARBA" id="ARBA00022490"/>
    </source>
</evidence>